<dbReference type="GO" id="GO:0030145">
    <property type="term" value="F:manganese ion binding"/>
    <property type="evidence" value="ECO:0007669"/>
    <property type="project" value="TreeGrafter"/>
</dbReference>
<dbReference type="EMBL" id="SUPL01000002">
    <property type="protein sequence ID" value="TJY37207.1"/>
    <property type="molecule type" value="Genomic_DNA"/>
</dbReference>
<dbReference type="Proteomes" id="UP000307657">
    <property type="component" value="Unassembled WGS sequence"/>
</dbReference>
<evidence type="ECO:0000313" key="11">
    <source>
        <dbReference type="EMBL" id="TJY37207.1"/>
    </source>
</evidence>
<evidence type="ECO:0000256" key="8">
    <source>
        <dbReference type="NCBIfam" id="TIGR01229"/>
    </source>
</evidence>
<dbReference type="PRINTS" id="PR00116">
    <property type="entry name" value="ARGINASE"/>
</dbReference>
<keyword evidence="7 10" id="KW-0464">Manganese</keyword>
<dbReference type="PROSITE" id="PS51409">
    <property type="entry name" value="ARGINASE_2"/>
    <property type="match status" value="1"/>
</dbReference>
<comment type="catalytic activity">
    <reaction evidence="10">
        <text>L-arginine + H2O = urea + L-ornithine</text>
        <dbReference type="Rhea" id="RHEA:20569"/>
        <dbReference type="ChEBI" id="CHEBI:15377"/>
        <dbReference type="ChEBI" id="CHEBI:16199"/>
        <dbReference type="ChEBI" id="CHEBI:32682"/>
        <dbReference type="ChEBI" id="CHEBI:46911"/>
        <dbReference type="EC" id="3.5.3.1"/>
    </reaction>
</comment>
<gene>
    <name evidence="11" type="primary">rocF</name>
    <name evidence="11" type="ORF">E5167_04460</name>
</gene>
<dbReference type="AlphaFoldDB" id="A0A4U0EYU2"/>
<comment type="cofactor">
    <cofactor evidence="10">
        <name>Mn(2+)</name>
        <dbReference type="ChEBI" id="CHEBI:29035"/>
    </cofactor>
    <text evidence="10">Binds 2 manganese ions per subunit.</text>
</comment>
<protein>
    <recommendedName>
        <fullName evidence="3 8">Arginase</fullName>
        <ecNumber evidence="2 8">3.5.3.1</ecNumber>
    </recommendedName>
</protein>
<dbReference type="InterPro" id="IPR014033">
    <property type="entry name" value="Arginase"/>
</dbReference>
<keyword evidence="6 10" id="KW-0378">Hydrolase</keyword>
<evidence type="ECO:0000256" key="5">
    <source>
        <dbReference type="ARBA" id="ARBA00022723"/>
    </source>
</evidence>
<dbReference type="PANTHER" id="PTHR43782">
    <property type="entry name" value="ARGINASE"/>
    <property type="match status" value="1"/>
</dbReference>
<dbReference type="InterPro" id="IPR023696">
    <property type="entry name" value="Ureohydrolase_dom_sf"/>
</dbReference>
<evidence type="ECO:0000256" key="4">
    <source>
        <dbReference type="ARBA" id="ARBA00022503"/>
    </source>
</evidence>
<dbReference type="PANTHER" id="PTHR43782:SF3">
    <property type="entry name" value="ARGINASE"/>
    <property type="match status" value="1"/>
</dbReference>
<dbReference type="GO" id="GO:0005829">
    <property type="term" value="C:cytosol"/>
    <property type="evidence" value="ECO:0007669"/>
    <property type="project" value="TreeGrafter"/>
</dbReference>
<evidence type="ECO:0000256" key="9">
    <source>
        <dbReference type="PROSITE-ProRule" id="PRU00742"/>
    </source>
</evidence>
<keyword evidence="12" id="KW-1185">Reference proteome</keyword>
<comment type="pathway">
    <text evidence="1">Nitrogen metabolism; urea cycle; L-ornithine and urea from L-arginine: step 1/1.</text>
</comment>
<dbReference type="GO" id="GO:0004053">
    <property type="term" value="F:arginase activity"/>
    <property type="evidence" value="ECO:0007669"/>
    <property type="project" value="UniProtKB-UniRule"/>
</dbReference>
<keyword evidence="4 10" id="KW-0056">Arginine metabolism</keyword>
<evidence type="ECO:0000256" key="3">
    <source>
        <dbReference type="ARBA" id="ARBA00018123"/>
    </source>
</evidence>
<evidence type="ECO:0000256" key="6">
    <source>
        <dbReference type="ARBA" id="ARBA00022801"/>
    </source>
</evidence>
<proteinExistence type="inferred from homology"/>
<reference evidence="11 12" key="1">
    <citation type="submission" date="2019-04" db="EMBL/GenBank/DDBJ databases">
        <title>Lacinutrix sp. nov., isolated from marine water.</title>
        <authorList>
            <person name="Kim W."/>
        </authorList>
    </citation>
    <scope>NUCLEOTIDE SEQUENCE [LARGE SCALE GENOMIC DNA]</scope>
    <source>
        <strain evidence="11 12">CAU 1491</strain>
    </source>
</reference>
<evidence type="ECO:0000256" key="10">
    <source>
        <dbReference type="RuleBase" id="RU361159"/>
    </source>
</evidence>
<dbReference type="EC" id="3.5.3.1" evidence="2 8"/>
<comment type="similarity">
    <text evidence="9 10">Belongs to the arginase family.</text>
</comment>
<evidence type="ECO:0000256" key="1">
    <source>
        <dbReference type="ARBA" id="ARBA00005098"/>
    </source>
</evidence>
<dbReference type="SUPFAM" id="SSF52768">
    <property type="entry name" value="Arginase/deacetylase"/>
    <property type="match status" value="1"/>
</dbReference>
<organism evidence="11 12">
    <name type="scientific">Pontimicrobium aquaticum</name>
    <dbReference type="NCBI Taxonomy" id="2565367"/>
    <lineage>
        <taxon>Bacteria</taxon>
        <taxon>Pseudomonadati</taxon>
        <taxon>Bacteroidota</taxon>
        <taxon>Flavobacteriia</taxon>
        <taxon>Flavobacteriales</taxon>
        <taxon>Flavobacteriaceae</taxon>
        <taxon>Pontimicrobium</taxon>
    </lineage>
</organism>
<dbReference type="InterPro" id="IPR006035">
    <property type="entry name" value="Ureohydrolase"/>
</dbReference>
<keyword evidence="5 10" id="KW-0479">Metal-binding</keyword>
<dbReference type="Pfam" id="PF00491">
    <property type="entry name" value="Arginase"/>
    <property type="match status" value="1"/>
</dbReference>
<name>A0A4U0EYU2_9FLAO</name>
<dbReference type="Gene3D" id="3.40.800.10">
    <property type="entry name" value="Ureohydrolase domain"/>
    <property type="match status" value="1"/>
</dbReference>
<evidence type="ECO:0000256" key="2">
    <source>
        <dbReference type="ARBA" id="ARBA00012168"/>
    </source>
</evidence>
<evidence type="ECO:0000313" key="12">
    <source>
        <dbReference type="Proteomes" id="UP000307657"/>
    </source>
</evidence>
<dbReference type="CDD" id="cd09989">
    <property type="entry name" value="Arginase"/>
    <property type="match status" value="1"/>
</dbReference>
<dbReference type="NCBIfam" id="TIGR01229">
    <property type="entry name" value="rocF_arginase"/>
    <property type="match status" value="1"/>
</dbReference>
<evidence type="ECO:0000256" key="7">
    <source>
        <dbReference type="ARBA" id="ARBA00023211"/>
    </source>
</evidence>
<dbReference type="GO" id="GO:0006525">
    <property type="term" value="P:arginine metabolic process"/>
    <property type="evidence" value="ECO:0007669"/>
    <property type="project" value="UniProtKB-KW"/>
</dbReference>
<comment type="caution">
    <text evidence="11">The sequence shown here is derived from an EMBL/GenBank/DDBJ whole genome shotgun (WGS) entry which is preliminary data.</text>
</comment>
<accession>A0A4U0EYU2</accession>
<sequence length="322" mass="36079">MMNQIKIIKNRSDIGAGTRGSDMGIDAIEIAAINANNDYFTKYDFVDVETENESIYNKVKNAYSKRIEHVSYQCERVCTAVSNSLNEQSFPLVISGDHSSALGTISGIKKAFPNKRLGVVWIDAHADMHSPYTSPSGNIHGMPLAAAIGEDNFESRINKVSESSIHYWDNMKNMGIKGPKLKPEDLVYFGVRDTEEPEDNQIKKLSLRNYMVHEVRHRGLEVCVDEALDKLKDCDMIYISFDVDSMDCDLISYGTGTPVSKGFDEFEIIKIINKIIESKKVICMEFVEVNPLLDNKGNKMGETAFVVLDAVTNTLTKILKNK</sequence>
<dbReference type="OrthoDB" id="9788689at2"/>